<comment type="caution">
    <text evidence="2">The sequence shown here is derived from an EMBL/GenBank/DDBJ whole genome shotgun (WGS) entry which is preliminary data.</text>
</comment>
<proteinExistence type="predicted"/>
<dbReference type="EMBL" id="WITC01000043">
    <property type="protein sequence ID" value="MQX15494.1"/>
    <property type="molecule type" value="Genomic_DNA"/>
</dbReference>
<accession>A0A6N7LFJ6</accession>
<dbReference type="PRINTS" id="PR00111">
    <property type="entry name" value="ABHYDROLASE"/>
</dbReference>
<dbReference type="InterPro" id="IPR022742">
    <property type="entry name" value="Hydrolase_4"/>
</dbReference>
<evidence type="ECO:0000259" key="1">
    <source>
        <dbReference type="Pfam" id="PF12146"/>
    </source>
</evidence>
<evidence type="ECO:0000313" key="2">
    <source>
        <dbReference type="EMBL" id="MQX15494.1"/>
    </source>
</evidence>
<protein>
    <submittedName>
        <fullName evidence="2">Alpha/beta fold hydrolase</fullName>
    </submittedName>
</protein>
<dbReference type="SUPFAM" id="SSF53474">
    <property type="entry name" value="alpha/beta-Hydrolases"/>
    <property type="match status" value="1"/>
</dbReference>
<dbReference type="Proteomes" id="UP000439983">
    <property type="component" value="Unassembled WGS sequence"/>
</dbReference>
<dbReference type="PANTHER" id="PTHR11614">
    <property type="entry name" value="PHOSPHOLIPASE-RELATED"/>
    <property type="match status" value="1"/>
</dbReference>
<dbReference type="OrthoDB" id="9788260at2"/>
<dbReference type="AlphaFoldDB" id="A0A6N7LFJ6"/>
<organism evidence="2 3">
    <name type="scientific">Sinorhizobium terangae</name>
    <dbReference type="NCBI Taxonomy" id="110322"/>
    <lineage>
        <taxon>Bacteria</taxon>
        <taxon>Pseudomonadati</taxon>
        <taxon>Pseudomonadota</taxon>
        <taxon>Alphaproteobacteria</taxon>
        <taxon>Hyphomicrobiales</taxon>
        <taxon>Rhizobiaceae</taxon>
        <taxon>Sinorhizobium/Ensifer group</taxon>
        <taxon>Sinorhizobium</taxon>
    </lineage>
</organism>
<dbReference type="InterPro" id="IPR000073">
    <property type="entry name" value="AB_hydrolase_1"/>
</dbReference>
<dbReference type="GO" id="GO:0016787">
    <property type="term" value="F:hydrolase activity"/>
    <property type="evidence" value="ECO:0007669"/>
    <property type="project" value="UniProtKB-KW"/>
</dbReference>
<dbReference type="InterPro" id="IPR051044">
    <property type="entry name" value="MAG_DAG_Lipase"/>
</dbReference>
<dbReference type="Pfam" id="PF12146">
    <property type="entry name" value="Hydrolase_4"/>
    <property type="match status" value="1"/>
</dbReference>
<sequence length="329" mass="36443">MTTILYSIPDNPIPGKYAAGFFDGVGNRKIRYAVFKTEVSVARGTIVLLPGRNEAIEKYFETIADLIAAGFWVATFDWRGQGGSERLLRHPGRGHVAHFTDYERDLMIFLEEIVLPDTRLPFSIVAHSMGALVALSLAPMLASRIDRMVLLAPFVGLGGQAIDQKGIFAIATIMDWLGLGRLPLHGDKGNLPFANNVLTADARRFARNQALTDAYPQLRVGPPTARWLHETFQAMRRVLRRAHLTQVSVPTIILAPTADRLVPHLAVEFLARNFRAGHMIPIDGARHELFQEADRYRAQAMAAIFAFLPGFENAGQAPHQFEESLVPTA</sequence>
<evidence type="ECO:0000313" key="3">
    <source>
        <dbReference type="Proteomes" id="UP000439983"/>
    </source>
</evidence>
<feature type="domain" description="Serine aminopeptidase S33" evidence="1">
    <location>
        <begin position="42"/>
        <end position="294"/>
    </location>
</feature>
<keyword evidence="2" id="KW-0378">Hydrolase</keyword>
<reference evidence="2 3" key="1">
    <citation type="journal article" date="2013" name="Genome Biol.">
        <title>Comparative genomics of the core and accessory genomes of 48 Sinorhizobium strains comprising five genospecies.</title>
        <authorList>
            <person name="Sugawara M."/>
            <person name="Epstein B."/>
            <person name="Badgley B.D."/>
            <person name="Unno T."/>
            <person name="Xu L."/>
            <person name="Reese J."/>
            <person name="Gyaneshwar P."/>
            <person name="Denny R."/>
            <person name="Mudge J."/>
            <person name="Bharti A.K."/>
            <person name="Farmer A.D."/>
            <person name="May G.D."/>
            <person name="Woodward J.E."/>
            <person name="Medigue C."/>
            <person name="Vallenet D."/>
            <person name="Lajus A."/>
            <person name="Rouy Z."/>
            <person name="Martinez-Vaz B."/>
            <person name="Tiffin P."/>
            <person name="Young N.D."/>
            <person name="Sadowsky M.J."/>
        </authorList>
    </citation>
    <scope>NUCLEOTIDE SEQUENCE [LARGE SCALE GENOMIC DNA]</scope>
    <source>
        <strain evidence="2 3">USDA4894</strain>
    </source>
</reference>
<dbReference type="InterPro" id="IPR029058">
    <property type="entry name" value="AB_hydrolase_fold"/>
</dbReference>
<name>A0A6N7LFJ6_SINTE</name>
<keyword evidence="3" id="KW-1185">Reference proteome</keyword>
<gene>
    <name evidence="2" type="ORF">GHK62_12120</name>
</gene>
<dbReference type="Gene3D" id="3.40.50.1820">
    <property type="entry name" value="alpha/beta hydrolase"/>
    <property type="match status" value="1"/>
</dbReference>
<dbReference type="RefSeq" id="WP_153439391.1">
    <property type="nucleotide sequence ID" value="NZ_JACIGA010000005.1"/>
</dbReference>